<reference evidence="1 2" key="1">
    <citation type="journal article" date="2022" name="New Phytol.">
        <title>Ecological generalism drives hyperdiversity of secondary metabolite gene clusters in xylarialean endophytes.</title>
        <authorList>
            <person name="Franco M.E.E."/>
            <person name="Wisecaver J.H."/>
            <person name="Arnold A.E."/>
            <person name="Ju Y.M."/>
            <person name="Slot J.C."/>
            <person name="Ahrendt S."/>
            <person name="Moore L.P."/>
            <person name="Eastman K.E."/>
            <person name="Scott K."/>
            <person name="Konkel Z."/>
            <person name="Mondo S.J."/>
            <person name="Kuo A."/>
            <person name="Hayes R.D."/>
            <person name="Haridas S."/>
            <person name="Andreopoulos B."/>
            <person name="Riley R."/>
            <person name="LaButti K."/>
            <person name="Pangilinan J."/>
            <person name="Lipzen A."/>
            <person name="Amirebrahimi M."/>
            <person name="Yan J."/>
            <person name="Adam C."/>
            <person name="Keymanesh K."/>
            <person name="Ng V."/>
            <person name="Louie K."/>
            <person name="Northen T."/>
            <person name="Drula E."/>
            <person name="Henrissat B."/>
            <person name="Hsieh H.M."/>
            <person name="Youens-Clark K."/>
            <person name="Lutzoni F."/>
            <person name="Miadlikowska J."/>
            <person name="Eastwood D.C."/>
            <person name="Hamelin R.C."/>
            <person name="Grigoriev I.V."/>
            <person name="U'Ren J.M."/>
        </authorList>
    </citation>
    <scope>NUCLEOTIDE SEQUENCE [LARGE SCALE GENOMIC DNA]</scope>
    <source>
        <strain evidence="1 2">ER1909</strain>
    </source>
</reference>
<name>A0ACC0CRK0_9PEZI</name>
<evidence type="ECO:0000313" key="1">
    <source>
        <dbReference type="EMBL" id="KAI6082975.1"/>
    </source>
</evidence>
<organism evidence="1 2">
    <name type="scientific">Hypoxylon rubiginosum</name>
    <dbReference type="NCBI Taxonomy" id="110542"/>
    <lineage>
        <taxon>Eukaryota</taxon>
        <taxon>Fungi</taxon>
        <taxon>Dikarya</taxon>
        <taxon>Ascomycota</taxon>
        <taxon>Pezizomycotina</taxon>
        <taxon>Sordariomycetes</taxon>
        <taxon>Xylariomycetidae</taxon>
        <taxon>Xylariales</taxon>
        <taxon>Hypoxylaceae</taxon>
        <taxon>Hypoxylon</taxon>
    </lineage>
</organism>
<proteinExistence type="predicted"/>
<accession>A0ACC0CRK0</accession>
<comment type="caution">
    <text evidence="1">The sequence shown here is derived from an EMBL/GenBank/DDBJ whole genome shotgun (WGS) entry which is preliminary data.</text>
</comment>
<dbReference type="EMBL" id="MU394360">
    <property type="protein sequence ID" value="KAI6082975.1"/>
    <property type="molecule type" value="Genomic_DNA"/>
</dbReference>
<protein>
    <submittedName>
        <fullName evidence="1">Uncharacterized protein</fullName>
    </submittedName>
</protein>
<gene>
    <name evidence="1" type="ORF">F4821DRAFT_245913</name>
</gene>
<dbReference type="Proteomes" id="UP001497680">
    <property type="component" value="Unassembled WGS sequence"/>
</dbReference>
<evidence type="ECO:0000313" key="2">
    <source>
        <dbReference type="Proteomes" id="UP001497680"/>
    </source>
</evidence>
<keyword evidence="2" id="KW-1185">Reference proteome</keyword>
<sequence>MIELGRDDYDVFANQVLWSLFGITTVIVALRIFCRIYYGTQLRAGLGLDDYITVFCLVLSLVVCVLVTIASGYGLGKHAYLLDDYQKEQALKYNAIINAVQIWQFSLPKFAIIAILKRILNYGTRTSILFWGLGITSQACILAVSIWWFKQCSPIEFVWDKTIEGGTCADVSVMSNLAYFTSSYSAFLDIFFAFYPIPFIMRLNMPLRSRLAVAGALSLSSLAFVVSVIKLTALGEAFAISETDPTYPVPYLDILGMSEGYILMICSSLPTLGPLFRAAKGKLTSREISTNKSGARVGGSSLHSLHQSYGHSKEQRLTDELERSTSGGNSSSVDDIPLVSTSHAMSSSSADTRIHKTVAISVTSEAMEPELHPQRHNRQIF</sequence>